<evidence type="ECO:0000256" key="4">
    <source>
        <dbReference type="ARBA" id="ARBA00022722"/>
    </source>
</evidence>
<evidence type="ECO:0000256" key="15">
    <source>
        <dbReference type="SAM" id="MobiDB-lite"/>
    </source>
</evidence>
<keyword evidence="9" id="KW-0460">Magnesium</keyword>
<evidence type="ECO:0000256" key="9">
    <source>
        <dbReference type="ARBA" id="ARBA00022842"/>
    </source>
</evidence>
<dbReference type="Pfam" id="PF17921">
    <property type="entry name" value="Integrase_H2C2"/>
    <property type="match status" value="1"/>
</dbReference>
<dbReference type="Gene3D" id="3.30.70.270">
    <property type="match status" value="1"/>
</dbReference>
<reference evidence="17" key="1">
    <citation type="journal article" date="2019" name="Sci. Rep.">
        <title>Draft genome of Tanacetum cinerariifolium, the natural source of mosquito coil.</title>
        <authorList>
            <person name="Yamashiro T."/>
            <person name="Shiraishi A."/>
            <person name="Satake H."/>
            <person name="Nakayama K."/>
        </authorList>
    </citation>
    <scope>NUCLEOTIDE SEQUENCE</scope>
</reference>
<evidence type="ECO:0000256" key="8">
    <source>
        <dbReference type="ARBA" id="ARBA00022801"/>
    </source>
</evidence>
<dbReference type="SUPFAM" id="SSF53098">
    <property type="entry name" value="Ribonuclease H-like"/>
    <property type="match status" value="1"/>
</dbReference>
<dbReference type="CDD" id="cd00303">
    <property type="entry name" value="retropepsin_like"/>
    <property type="match status" value="1"/>
</dbReference>
<evidence type="ECO:0000259" key="16">
    <source>
        <dbReference type="PROSITE" id="PS50994"/>
    </source>
</evidence>
<evidence type="ECO:0000256" key="6">
    <source>
        <dbReference type="ARBA" id="ARBA00022750"/>
    </source>
</evidence>
<feature type="compositionally biased region" description="Basic and acidic residues" evidence="15">
    <location>
        <begin position="159"/>
        <end position="179"/>
    </location>
</feature>
<dbReference type="GO" id="GO:0003887">
    <property type="term" value="F:DNA-directed DNA polymerase activity"/>
    <property type="evidence" value="ECO:0007669"/>
    <property type="project" value="UniProtKB-KW"/>
</dbReference>
<evidence type="ECO:0000256" key="5">
    <source>
        <dbReference type="ARBA" id="ARBA00022723"/>
    </source>
</evidence>
<dbReference type="GO" id="GO:0003964">
    <property type="term" value="F:RNA-directed DNA polymerase activity"/>
    <property type="evidence" value="ECO:0007669"/>
    <property type="project" value="UniProtKB-KW"/>
</dbReference>
<evidence type="ECO:0000256" key="13">
    <source>
        <dbReference type="ARBA" id="ARBA00023125"/>
    </source>
</evidence>
<dbReference type="Gene3D" id="1.10.340.70">
    <property type="match status" value="1"/>
</dbReference>
<dbReference type="Gene3D" id="2.40.70.10">
    <property type="entry name" value="Acid Proteases"/>
    <property type="match status" value="1"/>
</dbReference>
<dbReference type="InterPro" id="IPR012337">
    <property type="entry name" value="RNaseH-like_sf"/>
</dbReference>
<dbReference type="CDD" id="cd01647">
    <property type="entry name" value="RT_LTR"/>
    <property type="match status" value="1"/>
</dbReference>
<protein>
    <submittedName>
        <fullName evidence="17">Putative reverse transcriptase domain-containing protein</fullName>
    </submittedName>
</protein>
<keyword evidence="2" id="KW-0808">Transferase</keyword>
<organism evidence="17">
    <name type="scientific">Tanacetum cinerariifolium</name>
    <name type="common">Dalmatian daisy</name>
    <name type="synonym">Chrysanthemum cinerariifolium</name>
    <dbReference type="NCBI Taxonomy" id="118510"/>
    <lineage>
        <taxon>Eukaryota</taxon>
        <taxon>Viridiplantae</taxon>
        <taxon>Streptophyta</taxon>
        <taxon>Embryophyta</taxon>
        <taxon>Tracheophyta</taxon>
        <taxon>Spermatophyta</taxon>
        <taxon>Magnoliopsida</taxon>
        <taxon>eudicotyledons</taxon>
        <taxon>Gunneridae</taxon>
        <taxon>Pentapetalae</taxon>
        <taxon>asterids</taxon>
        <taxon>campanulids</taxon>
        <taxon>Asterales</taxon>
        <taxon>Asteraceae</taxon>
        <taxon>Asteroideae</taxon>
        <taxon>Anthemideae</taxon>
        <taxon>Anthemidinae</taxon>
        <taxon>Tanacetum</taxon>
    </lineage>
</organism>
<accession>A0A699HNX9</accession>
<keyword evidence="10" id="KW-0229">DNA integration</keyword>
<dbReference type="Pfam" id="PF00078">
    <property type="entry name" value="RVT_1"/>
    <property type="match status" value="1"/>
</dbReference>
<dbReference type="Pfam" id="PF24626">
    <property type="entry name" value="SH3_Tf2-1"/>
    <property type="match status" value="1"/>
</dbReference>
<dbReference type="GO" id="GO:0003677">
    <property type="term" value="F:DNA binding"/>
    <property type="evidence" value="ECO:0007669"/>
    <property type="project" value="UniProtKB-KW"/>
</dbReference>
<dbReference type="Pfam" id="PF08284">
    <property type="entry name" value="RVP_2"/>
    <property type="match status" value="1"/>
</dbReference>
<keyword evidence="11 17" id="KW-0695">RNA-directed DNA polymerase</keyword>
<keyword evidence="6" id="KW-0064">Aspartyl protease</keyword>
<evidence type="ECO:0000256" key="1">
    <source>
        <dbReference type="ARBA" id="ARBA00022670"/>
    </source>
</evidence>
<dbReference type="GO" id="GO:0006310">
    <property type="term" value="P:DNA recombination"/>
    <property type="evidence" value="ECO:0007669"/>
    <property type="project" value="UniProtKB-KW"/>
</dbReference>
<dbReference type="InterPro" id="IPR041588">
    <property type="entry name" value="Integrase_H2C2"/>
</dbReference>
<proteinExistence type="predicted"/>
<keyword evidence="1" id="KW-0645">Protease</keyword>
<evidence type="ECO:0000256" key="3">
    <source>
        <dbReference type="ARBA" id="ARBA00022695"/>
    </source>
</evidence>
<keyword evidence="3" id="KW-0548">Nucleotidyltransferase</keyword>
<dbReference type="PANTHER" id="PTHR37984:SF5">
    <property type="entry name" value="PROTEIN NYNRIN-LIKE"/>
    <property type="match status" value="1"/>
</dbReference>
<dbReference type="GO" id="GO:0004519">
    <property type="term" value="F:endonuclease activity"/>
    <property type="evidence" value="ECO:0007669"/>
    <property type="project" value="UniProtKB-KW"/>
</dbReference>
<keyword evidence="5" id="KW-0479">Metal-binding</keyword>
<dbReference type="GO" id="GO:0046872">
    <property type="term" value="F:metal ion binding"/>
    <property type="evidence" value="ECO:0007669"/>
    <property type="project" value="UniProtKB-KW"/>
</dbReference>
<keyword evidence="4" id="KW-0540">Nuclease</keyword>
<dbReference type="PANTHER" id="PTHR37984">
    <property type="entry name" value="PROTEIN CBG26694"/>
    <property type="match status" value="1"/>
</dbReference>
<dbReference type="EMBL" id="BKCJ010193388">
    <property type="protein sequence ID" value="GEY61107.1"/>
    <property type="molecule type" value="Genomic_DNA"/>
</dbReference>
<dbReference type="InterPro" id="IPR043128">
    <property type="entry name" value="Rev_trsase/Diguanyl_cyclase"/>
</dbReference>
<feature type="region of interest" description="Disordered" evidence="15">
    <location>
        <begin position="159"/>
        <end position="180"/>
    </location>
</feature>
<gene>
    <name evidence="17" type="ORF">Tci_433081</name>
</gene>
<dbReference type="InterPro" id="IPR043502">
    <property type="entry name" value="DNA/RNA_pol_sf"/>
</dbReference>
<dbReference type="PROSITE" id="PS50994">
    <property type="entry name" value="INTEGRASE"/>
    <property type="match status" value="1"/>
</dbReference>
<keyword evidence="12" id="KW-0239">DNA-directed DNA polymerase</keyword>
<evidence type="ECO:0000256" key="10">
    <source>
        <dbReference type="ARBA" id="ARBA00022908"/>
    </source>
</evidence>
<keyword evidence="13" id="KW-0238">DNA-binding</keyword>
<dbReference type="Gene3D" id="3.10.10.10">
    <property type="entry name" value="HIV Type 1 Reverse Transcriptase, subunit A, domain 1"/>
    <property type="match status" value="1"/>
</dbReference>
<dbReference type="AlphaFoldDB" id="A0A699HNX9"/>
<comment type="caution">
    <text evidence="17">The sequence shown here is derived from an EMBL/GenBank/DDBJ whole genome shotgun (WGS) entry which is preliminary data.</text>
</comment>
<evidence type="ECO:0000256" key="7">
    <source>
        <dbReference type="ARBA" id="ARBA00022759"/>
    </source>
</evidence>
<dbReference type="GO" id="GO:0015074">
    <property type="term" value="P:DNA integration"/>
    <property type="evidence" value="ECO:0007669"/>
    <property type="project" value="UniProtKB-KW"/>
</dbReference>
<dbReference type="InterPro" id="IPR036397">
    <property type="entry name" value="RNaseH_sf"/>
</dbReference>
<keyword evidence="14" id="KW-0233">DNA recombination</keyword>
<dbReference type="SUPFAM" id="SSF56672">
    <property type="entry name" value="DNA/RNA polymerases"/>
    <property type="match status" value="1"/>
</dbReference>
<dbReference type="InterPro" id="IPR021109">
    <property type="entry name" value="Peptidase_aspartic_dom_sf"/>
</dbReference>
<keyword evidence="8" id="KW-0378">Hydrolase</keyword>
<dbReference type="GO" id="GO:0006508">
    <property type="term" value="P:proteolysis"/>
    <property type="evidence" value="ECO:0007669"/>
    <property type="project" value="UniProtKB-KW"/>
</dbReference>
<dbReference type="Gene3D" id="3.30.420.10">
    <property type="entry name" value="Ribonuclease H-like superfamily/Ribonuclease H"/>
    <property type="match status" value="1"/>
</dbReference>
<evidence type="ECO:0000256" key="2">
    <source>
        <dbReference type="ARBA" id="ARBA00022679"/>
    </source>
</evidence>
<name>A0A699HNX9_TANCI</name>
<evidence type="ECO:0000256" key="11">
    <source>
        <dbReference type="ARBA" id="ARBA00022918"/>
    </source>
</evidence>
<dbReference type="InterPro" id="IPR000477">
    <property type="entry name" value="RT_dom"/>
</dbReference>
<sequence>MTINEVKEESVMEWKIKIVTQVTANVNNVNGGDGNGRNNGCSYKTFTAYNPKEFDGKAESEALFVEEFCPSNEIEKLENEFWNHTMVEANLVAYINRFHELAKRVPHLVTPNLHESKGTSMGWHLKFVFKLSLKKGELGYDQVLTDEAVRCGTLTKRNDKRKEMEESSKKGSTWKDNKKAKTGSEFVATVPPKNNNVNTYPKQVAPVNAVKMGHAMNVGVLTIFVMIAPSGNKQLDKQGTHWLWRETRTPETMGAKQEERHLIGMHFISTKFAPLLNVEPCIINPSYLIEIADGESVEFDRVIRDCKLELGNSLFAINLIPLGHGSFDVIVGMDWLSKNKDVIVCHEKVVEIPIKKGRILRFHGEHLVPGATPIAKSPYRLAPSKIQELSRKLQELQDKGFIRPSHSTWGAPVLFLKKKDVSFRMCIDYRELNKITIKNYYPLPRIDDLFDQLQRACYLSKIDLLSGYHLLCVHEDNIPKTAFRTRYGYFEFTVMPFGFTNAPAVFMDLMNLVCKPKCISLDTWSTRVSVIYTDHKSLQHIFDQKDLNMRQKRWIELFSDYECEIHYHPGKANMVADALSMKERSEAFKKENVLVEVLHDLDQQMERNKDGSLYFMDRIWVPLVRDVRRVISNEAYKSRYSVHPGADKMYHDLRDMYWWPRMKRYIAIYDKITMDLITKLPRSRSRHDAIWVIVDRLTKSAHFLAIREDFNTKKLAKLYINVIVKALGTKLDLSTAYHPQTDGQSERTIQTLKDMLRACVIDFGGSWDVHLPLAEFSYNNNYHSSIRCAPFEALYDKVVLIKENLKATRYRQKSYANKRRKSLEFEVGDQILLKVSPWNGVVRFGKKGKLAPRYVGPFEILERIGLVAYRLRLPKELNSIHDTFHVSNLKKCMGDVNLHVPLDEIKVGKTLRFVEEPVDIMDREIKKLKRRKIALMKVRCDSKRGPEFTWEHEDQMRIKYL</sequence>
<evidence type="ECO:0000256" key="14">
    <source>
        <dbReference type="ARBA" id="ARBA00023172"/>
    </source>
</evidence>
<dbReference type="InterPro" id="IPR056924">
    <property type="entry name" value="SH3_Tf2-1"/>
</dbReference>
<dbReference type="InterPro" id="IPR001584">
    <property type="entry name" value="Integrase_cat-core"/>
</dbReference>
<keyword evidence="7" id="KW-0255">Endonuclease</keyword>
<dbReference type="InterPro" id="IPR050951">
    <property type="entry name" value="Retrovirus_Pol_polyprotein"/>
</dbReference>
<feature type="domain" description="Integrase catalytic" evidence="16">
    <location>
        <begin position="640"/>
        <end position="798"/>
    </location>
</feature>
<evidence type="ECO:0000313" key="17">
    <source>
        <dbReference type="EMBL" id="GEY61107.1"/>
    </source>
</evidence>
<evidence type="ECO:0000256" key="12">
    <source>
        <dbReference type="ARBA" id="ARBA00022932"/>
    </source>
</evidence>
<dbReference type="GO" id="GO:0004190">
    <property type="term" value="F:aspartic-type endopeptidase activity"/>
    <property type="evidence" value="ECO:0007669"/>
    <property type="project" value="UniProtKB-KW"/>
</dbReference>